<gene>
    <name evidence="1" type="ORF">MLD38_014464</name>
</gene>
<accession>A0ACB9RCH2</accession>
<dbReference type="EMBL" id="CM042883">
    <property type="protein sequence ID" value="KAI4376737.1"/>
    <property type="molecule type" value="Genomic_DNA"/>
</dbReference>
<evidence type="ECO:0000313" key="2">
    <source>
        <dbReference type="Proteomes" id="UP001057402"/>
    </source>
</evidence>
<organism evidence="1 2">
    <name type="scientific">Melastoma candidum</name>
    <dbReference type="NCBI Taxonomy" id="119954"/>
    <lineage>
        <taxon>Eukaryota</taxon>
        <taxon>Viridiplantae</taxon>
        <taxon>Streptophyta</taxon>
        <taxon>Embryophyta</taxon>
        <taxon>Tracheophyta</taxon>
        <taxon>Spermatophyta</taxon>
        <taxon>Magnoliopsida</taxon>
        <taxon>eudicotyledons</taxon>
        <taxon>Gunneridae</taxon>
        <taxon>Pentapetalae</taxon>
        <taxon>rosids</taxon>
        <taxon>malvids</taxon>
        <taxon>Myrtales</taxon>
        <taxon>Melastomataceae</taxon>
        <taxon>Melastomatoideae</taxon>
        <taxon>Melastomateae</taxon>
        <taxon>Melastoma</taxon>
    </lineage>
</organism>
<evidence type="ECO:0000313" key="1">
    <source>
        <dbReference type="EMBL" id="KAI4376737.1"/>
    </source>
</evidence>
<proteinExistence type="predicted"/>
<dbReference type="Proteomes" id="UP001057402">
    <property type="component" value="Chromosome 4"/>
</dbReference>
<sequence>MLFGIVGGRAEDQGESYTWQNIMSYPWLMGCISPKATGPLESRLRWLSSWTAPPFRSRRRLLDQRLPHGASSSLRIAVVGDVWDLEADTKALQFLKPDFVLFTGAPEDHLIIFLAHDGPTGLGSNIDDICGKDRVSQGIGDNGNPVKEGHGTPNAPGRVWPCAQVARTQKMIVQGDDGIIYLNGAIVPRVSPLTRDPNNGQSKTDGGSPGDAPDLAGTARAFTMVYISDKRVVKIAEIWVSLSMAKQPNWRRSRTIELFMLKVTCVCGGIITLPEKV</sequence>
<protein>
    <submittedName>
        <fullName evidence="1">Uncharacterized protein</fullName>
    </submittedName>
</protein>
<name>A0ACB9RCH2_9MYRT</name>
<reference evidence="2" key="1">
    <citation type="journal article" date="2023" name="Front. Plant Sci.">
        <title>Chromosomal-level genome assembly of Melastoma candidum provides insights into trichome evolution.</title>
        <authorList>
            <person name="Zhong Y."/>
            <person name="Wu W."/>
            <person name="Sun C."/>
            <person name="Zou P."/>
            <person name="Liu Y."/>
            <person name="Dai S."/>
            <person name="Zhou R."/>
        </authorList>
    </citation>
    <scope>NUCLEOTIDE SEQUENCE [LARGE SCALE GENOMIC DNA]</scope>
</reference>
<keyword evidence="2" id="KW-1185">Reference proteome</keyword>
<comment type="caution">
    <text evidence="1">The sequence shown here is derived from an EMBL/GenBank/DDBJ whole genome shotgun (WGS) entry which is preliminary data.</text>
</comment>